<evidence type="ECO:0000256" key="1">
    <source>
        <dbReference type="ARBA" id="ARBA00001933"/>
    </source>
</evidence>
<dbReference type="SUPFAM" id="SSF53383">
    <property type="entry name" value="PLP-dependent transferases"/>
    <property type="match status" value="1"/>
</dbReference>
<sequence>MTPSSQTQCEALLAEALQQYETRNTKSLEYHNAALESLPGGNTRTLLHVSPFPIVMVRGEGSKLIDLDGHEYCDFVGELTAGLFGHSEPKIKASMSNVLANIGLSLGATNIYEKQYSELLCARFNLESLRFSNSGTEANLHCIAAARKFTGKRKIVVFRGGYHGSLLSFSLGAAPNNAFENNKGDIAAVLVEGMQGSGGAIPATTDFLRAIREHSRAASALFILDEVMTSRLYGGGIASTFDHDLAPDMKTFGKYLGGGMPFGAFGGRRDVMAVYDPRMQESLAHSGTFQNNTLMLNAGYTGLSEVFTHEVADAFHQRGEALRAQLLEAVQGTRFTVTGLGTLMCIHATTNGLSRDQIQCKDDWTMVEDGDLKRLFWLEMLEARYWIHPRGSMALNLALTAADMDRFVGTVRDFCKRHQAMISK</sequence>
<comment type="cofactor">
    <cofactor evidence="1">
        <name>pyridoxal 5'-phosphate</name>
        <dbReference type="ChEBI" id="CHEBI:597326"/>
    </cofactor>
</comment>
<dbReference type="InterPro" id="IPR005814">
    <property type="entry name" value="Aminotrans_3"/>
</dbReference>
<protein>
    <recommendedName>
        <fullName evidence="6">Aminotransferase class-III</fullName>
    </recommendedName>
</protein>
<dbReference type="EMBL" id="CAMGZC010000067">
    <property type="protein sequence ID" value="CAI0642648.1"/>
    <property type="molecule type" value="Genomic_DNA"/>
</dbReference>
<evidence type="ECO:0000313" key="4">
    <source>
        <dbReference type="EMBL" id="CAI0642648.1"/>
    </source>
</evidence>
<keyword evidence="2 3" id="KW-0663">Pyridoxal phosphate</keyword>
<evidence type="ECO:0000256" key="2">
    <source>
        <dbReference type="ARBA" id="ARBA00022898"/>
    </source>
</evidence>
<dbReference type="AlphaFoldDB" id="A0A9W4RJT8"/>
<dbReference type="InterPro" id="IPR015424">
    <property type="entry name" value="PyrdxlP-dep_Trfase"/>
</dbReference>
<name>A0A9W4RJT8_9PEZI</name>
<evidence type="ECO:0000313" key="5">
    <source>
        <dbReference type="Proteomes" id="UP001152533"/>
    </source>
</evidence>
<dbReference type="PANTHER" id="PTHR43713">
    <property type="entry name" value="GLUTAMATE-1-SEMIALDEHYDE 2,1-AMINOMUTASE"/>
    <property type="match status" value="1"/>
</dbReference>
<accession>A0A9W4RJT8</accession>
<dbReference type="GO" id="GO:0008483">
    <property type="term" value="F:transaminase activity"/>
    <property type="evidence" value="ECO:0007669"/>
    <property type="project" value="InterPro"/>
</dbReference>
<organism evidence="4 5">
    <name type="scientific">Colletotrichum noveboracense</name>
    <dbReference type="NCBI Taxonomy" id="2664923"/>
    <lineage>
        <taxon>Eukaryota</taxon>
        <taxon>Fungi</taxon>
        <taxon>Dikarya</taxon>
        <taxon>Ascomycota</taxon>
        <taxon>Pezizomycotina</taxon>
        <taxon>Sordariomycetes</taxon>
        <taxon>Hypocreomycetidae</taxon>
        <taxon>Glomerellales</taxon>
        <taxon>Glomerellaceae</taxon>
        <taxon>Colletotrichum</taxon>
        <taxon>Colletotrichum gloeosporioides species complex</taxon>
    </lineage>
</organism>
<dbReference type="GO" id="GO:0030170">
    <property type="term" value="F:pyridoxal phosphate binding"/>
    <property type="evidence" value="ECO:0007669"/>
    <property type="project" value="InterPro"/>
</dbReference>
<reference evidence="4" key="1">
    <citation type="submission" date="2022-08" db="EMBL/GenBank/DDBJ databases">
        <authorList>
            <person name="Giroux E."/>
            <person name="Giroux E."/>
        </authorList>
    </citation>
    <scope>NUCLEOTIDE SEQUENCE</scope>
    <source>
        <strain evidence="4">H1091258</strain>
    </source>
</reference>
<evidence type="ECO:0008006" key="6">
    <source>
        <dbReference type="Google" id="ProtNLM"/>
    </source>
</evidence>
<dbReference type="Proteomes" id="UP001152533">
    <property type="component" value="Unassembled WGS sequence"/>
</dbReference>
<gene>
    <name evidence="4" type="ORF">CGXH109_LOCUS17089</name>
</gene>
<dbReference type="PANTHER" id="PTHR43713:SF3">
    <property type="entry name" value="GLUTAMATE-1-SEMIALDEHYDE 2,1-AMINOMUTASE 1, CHLOROPLASTIC-RELATED"/>
    <property type="match status" value="1"/>
</dbReference>
<dbReference type="Gene3D" id="3.90.1150.10">
    <property type="entry name" value="Aspartate Aminotransferase, domain 1"/>
    <property type="match status" value="1"/>
</dbReference>
<dbReference type="InterPro" id="IPR015422">
    <property type="entry name" value="PyrdxlP-dep_Trfase_small"/>
</dbReference>
<dbReference type="InterPro" id="IPR015421">
    <property type="entry name" value="PyrdxlP-dep_Trfase_major"/>
</dbReference>
<comment type="similarity">
    <text evidence="3">Belongs to the class-III pyridoxal-phosphate-dependent aminotransferase family.</text>
</comment>
<keyword evidence="5" id="KW-1185">Reference proteome</keyword>
<evidence type="ECO:0000256" key="3">
    <source>
        <dbReference type="RuleBase" id="RU003560"/>
    </source>
</evidence>
<proteinExistence type="inferred from homology"/>
<comment type="caution">
    <text evidence="4">The sequence shown here is derived from an EMBL/GenBank/DDBJ whole genome shotgun (WGS) entry which is preliminary data.</text>
</comment>
<dbReference type="Gene3D" id="3.40.640.10">
    <property type="entry name" value="Type I PLP-dependent aspartate aminotransferase-like (Major domain)"/>
    <property type="match status" value="1"/>
</dbReference>
<dbReference type="Pfam" id="PF00202">
    <property type="entry name" value="Aminotran_3"/>
    <property type="match status" value="2"/>
</dbReference>